<accession>A0A8J7SI48</accession>
<dbReference type="RefSeq" id="WP_210681440.1">
    <property type="nucleotide sequence ID" value="NZ_JAGMWN010000003.1"/>
</dbReference>
<dbReference type="Proteomes" id="UP000672602">
    <property type="component" value="Unassembled WGS sequence"/>
</dbReference>
<proteinExistence type="inferred from homology"/>
<dbReference type="PANTHER" id="PTHR46268">
    <property type="entry name" value="STRESS RESPONSE PROTEIN NHAX"/>
    <property type="match status" value="1"/>
</dbReference>
<dbReference type="PRINTS" id="PR01438">
    <property type="entry name" value="UNVRSLSTRESS"/>
</dbReference>
<dbReference type="EMBL" id="JAGMWN010000003">
    <property type="protein sequence ID" value="MBP5856853.1"/>
    <property type="molecule type" value="Genomic_DNA"/>
</dbReference>
<evidence type="ECO:0000313" key="3">
    <source>
        <dbReference type="EMBL" id="MBP5856853.1"/>
    </source>
</evidence>
<protein>
    <submittedName>
        <fullName evidence="3">Universal stress protein</fullName>
    </submittedName>
</protein>
<organism evidence="3 4">
    <name type="scientific">Marivibrio halodurans</name>
    <dbReference type="NCBI Taxonomy" id="2039722"/>
    <lineage>
        <taxon>Bacteria</taxon>
        <taxon>Pseudomonadati</taxon>
        <taxon>Pseudomonadota</taxon>
        <taxon>Alphaproteobacteria</taxon>
        <taxon>Rhodospirillales</taxon>
        <taxon>Rhodospirillaceae</taxon>
        <taxon>Marivibrio</taxon>
    </lineage>
</organism>
<dbReference type="AlphaFoldDB" id="A0A8J7SI48"/>
<dbReference type="Pfam" id="PF00582">
    <property type="entry name" value="Usp"/>
    <property type="match status" value="2"/>
</dbReference>
<dbReference type="CDD" id="cd00293">
    <property type="entry name" value="USP-like"/>
    <property type="match status" value="2"/>
</dbReference>
<dbReference type="InterPro" id="IPR006016">
    <property type="entry name" value="UspA"/>
</dbReference>
<evidence type="ECO:0000313" key="4">
    <source>
        <dbReference type="Proteomes" id="UP000672602"/>
    </source>
</evidence>
<comment type="similarity">
    <text evidence="1">Belongs to the universal stress protein A family.</text>
</comment>
<dbReference type="SUPFAM" id="SSF52402">
    <property type="entry name" value="Adenine nucleotide alpha hydrolases-like"/>
    <property type="match status" value="2"/>
</dbReference>
<evidence type="ECO:0000259" key="2">
    <source>
        <dbReference type="Pfam" id="PF00582"/>
    </source>
</evidence>
<evidence type="ECO:0000256" key="1">
    <source>
        <dbReference type="ARBA" id="ARBA00008791"/>
    </source>
</evidence>
<comment type="caution">
    <text evidence="3">The sequence shown here is derived from an EMBL/GenBank/DDBJ whole genome shotgun (WGS) entry which is preliminary data.</text>
</comment>
<reference evidence="3" key="1">
    <citation type="submission" date="2021-04" db="EMBL/GenBank/DDBJ databases">
        <authorList>
            <person name="Zhang D.-C."/>
        </authorList>
    </citation>
    <scope>NUCLEOTIDE SEQUENCE</scope>
    <source>
        <strain evidence="3">CGMCC 1.15697</strain>
    </source>
</reference>
<feature type="domain" description="UspA" evidence="2">
    <location>
        <begin position="208"/>
        <end position="286"/>
    </location>
</feature>
<dbReference type="Gene3D" id="3.40.50.12370">
    <property type="match status" value="1"/>
</dbReference>
<gene>
    <name evidence="3" type="ORF">KAJ83_07530</name>
</gene>
<dbReference type="PANTHER" id="PTHR46268:SF15">
    <property type="entry name" value="UNIVERSAL STRESS PROTEIN HP_0031"/>
    <property type="match status" value="1"/>
</dbReference>
<name>A0A8J7SI48_9PROT</name>
<keyword evidence="4" id="KW-1185">Reference proteome</keyword>
<dbReference type="InterPro" id="IPR006015">
    <property type="entry name" value="Universal_stress_UspA"/>
</dbReference>
<sequence>MTKLIALVDGSIYAASVCEHVAWLAGRLGDDTPVTLLHVLGRRETQSAPSDMSGAIKLGARSSLLAELSALDEERAKLARKRGRAILEDGEAILRGAGVEAVTSRLRLGDLLETLADIEAEADILVIGKRGEAADFAAGHLGSNLERIARASHKPILVAARAFKPIETVLIAFDGGPSSRKAAAHVADSPLFRGLACRLLMVGAETKDSRRALEEAAYHLRHSGMETSVEVLPGQPETEIARIVEEGGADLLVMGAYGHSRLRALILGSTTEEMLRSCRIPVMLFR</sequence>
<feature type="domain" description="UspA" evidence="2">
    <location>
        <begin position="3"/>
        <end position="158"/>
    </location>
</feature>